<dbReference type="Gene3D" id="3.40.50.1000">
    <property type="entry name" value="HAD superfamily/HAD-like"/>
    <property type="match status" value="1"/>
</dbReference>
<dbReference type="RefSeq" id="WP_248564771.1">
    <property type="nucleotide sequence ID" value="NZ_AP025698.1"/>
</dbReference>
<dbReference type="EC" id="3.1.3.70" evidence="4"/>
<dbReference type="NCBIfam" id="TIGR02461">
    <property type="entry name" value="osmo_MPG_phos"/>
    <property type="match status" value="1"/>
</dbReference>
<keyword evidence="6" id="KW-1185">Reference proteome</keyword>
<keyword evidence="3" id="KW-0460">Magnesium</keyword>
<sequence>MYIIFTDLDNTLLDKEYSYREAKEVLRELKEVKIPIIFCSAKTRREQEKIREEMGIYHPFIVEDGSAIYIPRGYFKETKGQPINDYEVIILGTKLENIIKEIQNLQKKGYKIIGYQDMTPEEIAQVTGLSIHEAKLAKDREFSETIIEYDNRGLEKLKRKFNVEIGGRFIHVFGKGADKGKAIKILTRFYKEEHEKIKTIGLGDSYTDKPLLKAVDTPILVKGYNGKWAELDVKNLYHAKGAGPKGWAEAIKKFVLKGGIK</sequence>
<dbReference type="SFLD" id="SFLDG01142">
    <property type="entry name" value="C2.B.2:_Mannosyl-3-phosphoglyc"/>
    <property type="match status" value="1"/>
</dbReference>
<name>A0ABM7YC21_9EURY</name>
<keyword evidence="2" id="KW-0378">Hydrolase</keyword>
<dbReference type="GeneID" id="71964799"/>
<dbReference type="NCBIfam" id="TIGR01486">
    <property type="entry name" value="HAD-SF-IIB-MPGP"/>
    <property type="match status" value="1"/>
</dbReference>
<dbReference type="CDD" id="cd07507">
    <property type="entry name" value="HAD_Pase"/>
    <property type="match status" value="1"/>
</dbReference>
<evidence type="ECO:0000313" key="6">
    <source>
        <dbReference type="Proteomes" id="UP000831817"/>
    </source>
</evidence>
<proteinExistence type="predicted"/>
<dbReference type="SFLD" id="SFLDG01140">
    <property type="entry name" value="C2.B:_Phosphomannomutase_and_P"/>
    <property type="match status" value="1"/>
</dbReference>
<dbReference type="SFLD" id="SFLDS00003">
    <property type="entry name" value="Haloacid_Dehalogenase"/>
    <property type="match status" value="1"/>
</dbReference>
<dbReference type="EMBL" id="AP025698">
    <property type="protein sequence ID" value="BDH78911.1"/>
    <property type="molecule type" value="Genomic_DNA"/>
</dbReference>
<dbReference type="InterPro" id="IPR036412">
    <property type="entry name" value="HAD-like_sf"/>
</dbReference>
<evidence type="ECO:0000256" key="3">
    <source>
        <dbReference type="ARBA" id="ARBA00022842"/>
    </source>
</evidence>
<evidence type="ECO:0000256" key="4">
    <source>
        <dbReference type="NCBIfam" id="TIGR02461"/>
    </source>
</evidence>
<dbReference type="NCBIfam" id="TIGR01484">
    <property type="entry name" value="HAD-SF-IIB"/>
    <property type="match status" value="1"/>
</dbReference>
<evidence type="ECO:0000256" key="1">
    <source>
        <dbReference type="ARBA" id="ARBA00022723"/>
    </source>
</evidence>
<organism evidence="5 6">
    <name type="scientific">Methanothermobacter tenebrarum</name>
    <dbReference type="NCBI Taxonomy" id="680118"/>
    <lineage>
        <taxon>Archaea</taxon>
        <taxon>Methanobacteriati</taxon>
        <taxon>Methanobacteriota</taxon>
        <taxon>Methanomada group</taxon>
        <taxon>Methanobacteria</taxon>
        <taxon>Methanobacteriales</taxon>
        <taxon>Methanobacteriaceae</taxon>
        <taxon>Methanothermobacter</taxon>
    </lineage>
</organism>
<protein>
    <recommendedName>
        <fullName evidence="4">Mannosyl-3-phosphoglycerate phosphatase</fullName>
        <ecNumber evidence="4">3.1.3.70</ecNumber>
    </recommendedName>
</protein>
<dbReference type="SUPFAM" id="SSF56784">
    <property type="entry name" value="HAD-like"/>
    <property type="match status" value="1"/>
</dbReference>
<dbReference type="Pfam" id="PF08282">
    <property type="entry name" value="Hydrolase_3"/>
    <property type="match status" value="1"/>
</dbReference>
<gene>
    <name evidence="5" type="ORF">MTTB_02900</name>
</gene>
<dbReference type="Proteomes" id="UP000831817">
    <property type="component" value="Chromosome"/>
</dbReference>
<dbReference type="InterPro" id="IPR033980">
    <property type="entry name" value="MPG_Pase_thermophiles"/>
</dbReference>
<reference evidence="5 6" key="1">
    <citation type="submission" date="2022-04" db="EMBL/GenBank/DDBJ databases">
        <title>Complete genome of Methanothermobacter tenebrarum strain RMAS.</title>
        <authorList>
            <person name="Nakamura K."/>
            <person name="Oshima K."/>
            <person name="Hattori M."/>
            <person name="Kamagata Y."/>
            <person name="Takamizawa K."/>
        </authorList>
    </citation>
    <scope>NUCLEOTIDE SEQUENCE [LARGE SCALE GENOMIC DNA]</scope>
    <source>
        <strain evidence="5 6">RMAS</strain>
    </source>
</reference>
<dbReference type="InterPro" id="IPR006379">
    <property type="entry name" value="HAD-SF_hydro_IIB"/>
</dbReference>
<dbReference type="PANTHER" id="PTHR10000">
    <property type="entry name" value="PHOSPHOSERINE PHOSPHATASE"/>
    <property type="match status" value="1"/>
</dbReference>
<evidence type="ECO:0000256" key="2">
    <source>
        <dbReference type="ARBA" id="ARBA00022801"/>
    </source>
</evidence>
<dbReference type="InterPro" id="IPR023214">
    <property type="entry name" value="HAD_sf"/>
</dbReference>
<accession>A0ABM7YC21</accession>
<keyword evidence="1" id="KW-0479">Metal-binding</keyword>
<dbReference type="Gene3D" id="3.30.980.20">
    <property type="entry name" value="Putative mannosyl-3-phosphoglycerate phosphatase, domain 2"/>
    <property type="match status" value="1"/>
</dbReference>
<dbReference type="InterPro" id="IPR006381">
    <property type="entry name" value="HAD-SF-IIB-MPGP"/>
</dbReference>
<dbReference type="PANTHER" id="PTHR10000:SF8">
    <property type="entry name" value="HAD SUPERFAMILY HYDROLASE-LIKE, TYPE 3"/>
    <property type="match status" value="1"/>
</dbReference>
<evidence type="ECO:0000313" key="5">
    <source>
        <dbReference type="EMBL" id="BDH78911.1"/>
    </source>
</evidence>